<evidence type="ECO:0000256" key="10">
    <source>
        <dbReference type="ARBA" id="ARBA00045734"/>
    </source>
</evidence>
<dbReference type="EnsemblPlants" id="Solyc02g079470.2.1">
    <property type="protein sequence ID" value="Solyc02g079470.2.1"/>
    <property type="gene ID" value="Solyc02g079470.2"/>
</dbReference>
<sequence length="1049" mass="120448">MRNFQLLFVLLLLSFFLSQCESFLHCISSQFSESNSTGVLMYAPKSSTYSSIIEHAQKNPRWLNSSSAHPLLIIVPRKENELKPVILCSKKFDLQIRVLGGGHDYEGLSFRAESQFIMIDMSSLDEIDIDLEKEVAWIQAGATLGKLYYDIAKKSRVHAFPGGICYTTGSGGLISGGGLGSLMRKFGLAADNVVDARVMDVNGRILDRKSMGEDFFWAIRGGGGSSFGIILAWKLKLVHVPEKVSVFRVHRMLEGNTINILQQWQHTSYLLPKEFFLRMIMQNDGEGKEKKVKVTFEGLFLGTVDELIPIVSDKYPEFNLEHKDFFQEPVINCTERPCLKKECHEVPWIGSVLFLYNKEVDESLEVLLDNSVPIYKNYFKGTSDFVKTPIPDNGWKMIERLFLEEDRPMMIVEPLGGRINEFSESELPFPHRKGNMYNIQHLVNWNDNSENVSIKKIGWMRKFYKEMEPFVANSPRTAYTNYRDLDFGTNQNDYSYSKAKIWGEKYFKSNFKSFQILSVLFFSLFLAKCYSKKEGFLHCLSKYITKNVTKNIYSPNSPTYLSILEYAQKNPRWFNSSHPIFIASPKKESEIRPVILCSKKIGLEFRIKSGGHDYEGISYRSESPFVMLDLSNLNKIKINLKEETVWVQTGATIGQLYYAIAKKSKVHAFPGGICFSVGTGGMISGGGLGALMRKFGLAADNVVDARVMDVKGKILDREKNKDLFWAIRGGGGASFGVILAWKIKLVRVPEKLTVFTIRRKLEGNRNLLQKWENISHQLPEDLFIRAVVQNHRSSEGNVTKKYVDFYFQAQYVGPVDELIPLVEQYFPEFNLERKDCIQENTTASAEKECHQVSWIGSVLHLFFRKPNDSPKVLLEKRIPTRKNFNKGTSDFVKTPIPDSGWEMIERVLLEEERVQMIMEPLGGKLDEISESEIPFPHRKGNLYTIQYLVNWGDNSESISSQKIAWLRKFYKEMETYVAKSPRTAYLNYRDFGLGTNQEDYSYSKAKIWGEKYFKANFERLAKVKRKVDPKNFFRSEQSIPPYHLSHEED</sequence>
<comment type="pathway">
    <text evidence="9">Alkaloid biosynthesis; nicotine biosynthesis.</text>
</comment>
<dbReference type="Pfam" id="PF01565">
    <property type="entry name" value="FAD_binding_4"/>
    <property type="match status" value="2"/>
</dbReference>
<reference evidence="13" key="1">
    <citation type="journal article" date="2012" name="Nature">
        <title>The tomato genome sequence provides insights into fleshy fruit evolution.</title>
        <authorList>
            <consortium name="Tomato Genome Consortium"/>
        </authorList>
    </citation>
    <scope>NUCLEOTIDE SEQUENCE [LARGE SCALE GENOMIC DNA]</scope>
    <source>
        <strain evidence="13">cv. Heinz 1706</strain>
    </source>
</reference>
<protein>
    <recommendedName>
        <fullName evidence="12">FAD-binding PCMH-type domain-containing protein</fullName>
    </recommendedName>
</protein>
<proteinExistence type="inferred from homology"/>
<keyword evidence="14" id="KW-1185">Reference proteome</keyword>
<accession>A0A3Q7F566</accession>
<name>A0A3Q7F566_SOLLC</name>
<dbReference type="GO" id="GO:0009820">
    <property type="term" value="P:alkaloid metabolic process"/>
    <property type="evidence" value="ECO:0007669"/>
    <property type="project" value="UniProtKB-KW"/>
</dbReference>
<dbReference type="FunCoup" id="A0A3Q7F566">
    <property type="interactions" value="54"/>
</dbReference>
<keyword evidence="3" id="KW-0017">Alkaloid metabolism</keyword>
<keyword evidence="4" id="KW-0285">Flavoprotein</keyword>
<evidence type="ECO:0000313" key="14">
    <source>
        <dbReference type="Proteomes" id="UP000004994"/>
    </source>
</evidence>
<evidence type="ECO:0000256" key="8">
    <source>
        <dbReference type="ARBA" id="ARBA00023180"/>
    </source>
</evidence>
<dbReference type="InParanoid" id="A0A3Q7F566"/>
<keyword evidence="8" id="KW-0325">Glycoprotein</keyword>
<evidence type="ECO:0000256" key="11">
    <source>
        <dbReference type="SAM" id="SignalP"/>
    </source>
</evidence>
<dbReference type="GO" id="GO:0016491">
    <property type="term" value="F:oxidoreductase activity"/>
    <property type="evidence" value="ECO:0007669"/>
    <property type="project" value="UniProtKB-KW"/>
</dbReference>
<evidence type="ECO:0000256" key="5">
    <source>
        <dbReference type="ARBA" id="ARBA00022729"/>
    </source>
</evidence>
<evidence type="ECO:0000256" key="7">
    <source>
        <dbReference type="ARBA" id="ARBA00023002"/>
    </source>
</evidence>
<reference evidence="13" key="2">
    <citation type="submission" date="2019-01" db="UniProtKB">
        <authorList>
            <consortium name="EnsemblPlants"/>
        </authorList>
    </citation>
    <scope>IDENTIFICATION</scope>
    <source>
        <strain evidence="13">cv. Heinz 1706</strain>
    </source>
</reference>
<evidence type="ECO:0000256" key="6">
    <source>
        <dbReference type="ARBA" id="ARBA00022827"/>
    </source>
</evidence>
<dbReference type="Pfam" id="PF08031">
    <property type="entry name" value="BBE"/>
    <property type="match status" value="1"/>
</dbReference>
<dbReference type="InterPro" id="IPR006093">
    <property type="entry name" value="Oxy_OxRdtase_FAD_BS"/>
</dbReference>
<dbReference type="Gene3D" id="3.40.462.20">
    <property type="match status" value="2"/>
</dbReference>
<comment type="similarity">
    <text evidence="2">Belongs to the oxygen-dependent FAD-linked oxidoreductase family.</text>
</comment>
<dbReference type="InterPro" id="IPR012951">
    <property type="entry name" value="BBE"/>
</dbReference>
<dbReference type="AlphaFoldDB" id="A0A3Q7F566"/>
<evidence type="ECO:0000256" key="1">
    <source>
        <dbReference type="ARBA" id="ARBA00001974"/>
    </source>
</evidence>
<dbReference type="InterPro" id="IPR016169">
    <property type="entry name" value="FAD-bd_PCMH_sub2"/>
</dbReference>
<dbReference type="InterPro" id="IPR016166">
    <property type="entry name" value="FAD-bd_PCMH"/>
</dbReference>
<feature type="domain" description="FAD-binding PCMH-type" evidence="12">
    <location>
        <begin position="66"/>
        <end position="240"/>
    </location>
</feature>
<dbReference type="GO" id="GO:0071949">
    <property type="term" value="F:FAD binding"/>
    <property type="evidence" value="ECO:0007669"/>
    <property type="project" value="InterPro"/>
</dbReference>
<evidence type="ECO:0000256" key="9">
    <source>
        <dbReference type="ARBA" id="ARBA00034114"/>
    </source>
</evidence>
<dbReference type="Proteomes" id="UP000004994">
    <property type="component" value="Chromosome 2"/>
</dbReference>
<dbReference type="GO" id="GO:0042179">
    <property type="term" value="P:nicotine biosynthetic process"/>
    <property type="evidence" value="ECO:0007669"/>
    <property type="project" value="UniProtKB-UniPathway"/>
</dbReference>
<dbReference type="PaxDb" id="4081-Solyc02g079470.1.1"/>
<evidence type="ECO:0000259" key="12">
    <source>
        <dbReference type="PROSITE" id="PS51387"/>
    </source>
</evidence>
<dbReference type="Gene3D" id="3.30.43.10">
    <property type="entry name" value="Uridine Diphospho-n-acetylenolpyruvylglucosamine Reductase, domain 2"/>
    <property type="match status" value="2"/>
</dbReference>
<evidence type="ECO:0000256" key="3">
    <source>
        <dbReference type="ARBA" id="ARBA00022589"/>
    </source>
</evidence>
<keyword evidence="6" id="KW-0274">FAD</keyword>
<organism evidence="13">
    <name type="scientific">Solanum lycopersicum</name>
    <name type="common">Tomato</name>
    <name type="synonym">Lycopersicon esculentum</name>
    <dbReference type="NCBI Taxonomy" id="4081"/>
    <lineage>
        <taxon>Eukaryota</taxon>
        <taxon>Viridiplantae</taxon>
        <taxon>Streptophyta</taxon>
        <taxon>Embryophyta</taxon>
        <taxon>Tracheophyta</taxon>
        <taxon>Spermatophyta</taxon>
        <taxon>Magnoliopsida</taxon>
        <taxon>eudicotyledons</taxon>
        <taxon>Gunneridae</taxon>
        <taxon>Pentapetalae</taxon>
        <taxon>asterids</taxon>
        <taxon>lamiids</taxon>
        <taxon>Solanales</taxon>
        <taxon>Solanaceae</taxon>
        <taxon>Solanoideae</taxon>
        <taxon>Solaneae</taxon>
        <taxon>Solanum</taxon>
        <taxon>Solanum subgen. Lycopersicon</taxon>
    </lineage>
</organism>
<keyword evidence="7" id="KW-0560">Oxidoreductase</keyword>
<feature type="domain" description="FAD-binding PCMH-type" evidence="12">
    <location>
        <begin position="574"/>
        <end position="748"/>
    </location>
</feature>
<dbReference type="PROSITE" id="PS00862">
    <property type="entry name" value="OX2_COVAL_FAD"/>
    <property type="match status" value="1"/>
</dbReference>
<dbReference type="PROSITE" id="PS51387">
    <property type="entry name" value="FAD_PCMH"/>
    <property type="match status" value="2"/>
</dbReference>
<dbReference type="Gene3D" id="3.30.465.10">
    <property type="match status" value="2"/>
</dbReference>
<comment type="cofactor">
    <cofactor evidence="1">
        <name>FAD</name>
        <dbReference type="ChEBI" id="CHEBI:57692"/>
    </cofactor>
</comment>
<keyword evidence="5 11" id="KW-0732">Signal</keyword>
<evidence type="ECO:0000256" key="4">
    <source>
        <dbReference type="ARBA" id="ARBA00022630"/>
    </source>
</evidence>
<evidence type="ECO:0000313" key="13">
    <source>
        <dbReference type="EnsemblPlants" id="Solyc02g079470.2.1"/>
    </source>
</evidence>
<comment type="function">
    <text evidence="10">Involved in the biosynthesis of pyridine alkaloid natural products, leading mainly to the production of anabasine, anatabine, nicotine and nornicotine, effective deterrents against herbivores with antiparasitic and pesticide properties (neurotoxins); nornicotine serves as the precursor in the synthesis of the carcinogen compound N'-nitrosonornicotine (NNN). Catalyzes a late oxidation step subsequent to the pyridine ring condensation reaction in the biosynthesis of alkaloids.</text>
</comment>
<feature type="chain" id="PRO_5018655597" description="FAD-binding PCMH-type domain-containing protein" evidence="11">
    <location>
        <begin position="23"/>
        <end position="1049"/>
    </location>
</feature>
<dbReference type="UniPathway" id="UPA00107"/>
<feature type="signal peptide" evidence="11">
    <location>
        <begin position="1"/>
        <end position="22"/>
    </location>
</feature>
<dbReference type="InterPro" id="IPR006094">
    <property type="entry name" value="Oxid_FAD_bind_N"/>
</dbReference>
<dbReference type="InterPro" id="IPR036318">
    <property type="entry name" value="FAD-bd_PCMH-like_sf"/>
</dbReference>
<dbReference type="Gramene" id="Solyc02g079470.2.1">
    <property type="protein sequence ID" value="Solyc02g079470.2.1"/>
    <property type="gene ID" value="Solyc02g079470.2"/>
</dbReference>
<dbReference type="SUPFAM" id="SSF56176">
    <property type="entry name" value="FAD-binding/transporter-associated domain-like"/>
    <property type="match status" value="2"/>
</dbReference>
<dbReference type="InterPro" id="IPR016167">
    <property type="entry name" value="FAD-bd_PCMH_sub1"/>
</dbReference>
<dbReference type="PANTHER" id="PTHR32448">
    <property type="entry name" value="OS08G0158400 PROTEIN"/>
    <property type="match status" value="1"/>
</dbReference>
<evidence type="ECO:0000256" key="2">
    <source>
        <dbReference type="ARBA" id="ARBA00005466"/>
    </source>
</evidence>